<evidence type="ECO:0008006" key="4">
    <source>
        <dbReference type="Google" id="ProtNLM"/>
    </source>
</evidence>
<accession>A0ABU0KPS2</accession>
<evidence type="ECO:0000313" key="3">
    <source>
        <dbReference type="Proteomes" id="UP001236795"/>
    </source>
</evidence>
<keyword evidence="1" id="KW-0812">Transmembrane</keyword>
<gene>
    <name evidence="2" type="ORF">QO019_006176</name>
</gene>
<protein>
    <recommendedName>
        <fullName evidence="4">DUF2335 domain-containing protein</fullName>
    </recommendedName>
</protein>
<keyword evidence="1" id="KW-1133">Transmembrane helix</keyword>
<comment type="caution">
    <text evidence="2">The sequence shown here is derived from an EMBL/GenBank/DDBJ whole genome shotgun (WGS) entry which is preliminary data.</text>
</comment>
<sequence>MSSTPSEIPEEDLARLRESLQRALQPQTNQIREALARIHTQNAVQLEALRAGIPNALIREPVQRLLREALAPTNQARMEMLARARNEWVHGIRRAMEASGSNPFAAQFVAGAPVVDGSPLGQLLRDMGVWRQLTAEQRAQAVAVAEETYQAASPDEVSDETVDDLADLVRDFAGSEAQYLPLGVRRQSFVAWVGGVALSALMVFAFTSDTADGVMTKALELSGAAGLAMIAAGKAWDRHYRTSGDGAEQDDRN</sequence>
<reference evidence="2 3" key="1">
    <citation type="submission" date="2023-07" db="EMBL/GenBank/DDBJ databases">
        <title>Genomic Encyclopedia of Type Strains, Phase IV (KMG-IV): sequencing the most valuable type-strain genomes for metagenomic binning, comparative biology and taxonomic classification.</title>
        <authorList>
            <person name="Goeker M."/>
        </authorList>
    </citation>
    <scope>NUCLEOTIDE SEQUENCE [LARGE SCALE GENOMIC DNA]</scope>
    <source>
        <strain evidence="2 3">DSM 40573</strain>
    </source>
</reference>
<dbReference type="EMBL" id="JAUSWC010000031">
    <property type="protein sequence ID" value="MDQ0491279.1"/>
    <property type="molecule type" value="Genomic_DNA"/>
</dbReference>
<keyword evidence="1" id="KW-0472">Membrane</keyword>
<organism evidence="2 3">
    <name type="scientific">Streptomyces thermodiastaticus</name>
    <dbReference type="NCBI Taxonomy" id="44061"/>
    <lineage>
        <taxon>Bacteria</taxon>
        <taxon>Bacillati</taxon>
        <taxon>Actinomycetota</taxon>
        <taxon>Actinomycetes</taxon>
        <taxon>Kitasatosporales</taxon>
        <taxon>Streptomycetaceae</taxon>
        <taxon>Streptomyces</taxon>
    </lineage>
</organism>
<keyword evidence="3" id="KW-1185">Reference proteome</keyword>
<name>A0ABU0KPS2_9ACTN</name>
<evidence type="ECO:0000313" key="2">
    <source>
        <dbReference type="EMBL" id="MDQ0491279.1"/>
    </source>
</evidence>
<dbReference type="Proteomes" id="UP001236795">
    <property type="component" value="Unassembled WGS sequence"/>
</dbReference>
<evidence type="ECO:0000256" key="1">
    <source>
        <dbReference type="SAM" id="Phobius"/>
    </source>
</evidence>
<proteinExistence type="predicted"/>
<feature type="transmembrane region" description="Helical" evidence="1">
    <location>
        <begin position="189"/>
        <end position="208"/>
    </location>
</feature>
<dbReference type="RefSeq" id="WP_215188072.1">
    <property type="nucleotide sequence ID" value="NZ_JAUSWC010000031.1"/>
</dbReference>